<accession>A0A0A9FUU9</accession>
<organism evidence="2">
    <name type="scientific">Arundo donax</name>
    <name type="common">Giant reed</name>
    <name type="synonym">Donax arundinaceus</name>
    <dbReference type="NCBI Taxonomy" id="35708"/>
    <lineage>
        <taxon>Eukaryota</taxon>
        <taxon>Viridiplantae</taxon>
        <taxon>Streptophyta</taxon>
        <taxon>Embryophyta</taxon>
        <taxon>Tracheophyta</taxon>
        <taxon>Spermatophyta</taxon>
        <taxon>Magnoliopsida</taxon>
        <taxon>Liliopsida</taxon>
        <taxon>Poales</taxon>
        <taxon>Poaceae</taxon>
        <taxon>PACMAD clade</taxon>
        <taxon>Arundinoideae</taxon>
        <taxon>Arundineae</taxon>
        <taxon>Arundo</taxon>
    </lineage>
</organism>
<evidence type="ECO:0000256" key="1">
    <source>
        <dbReference type="SAM" id="Phobius"/>
    </source>
</evidence>
<keyword evidence="1" id="KW-0812">Transmembrane</keyword>
<reference evidence="2" key="2">
    <citation type="journal article" date="2015" name="Data Brief">
        <title>Shoot transcriptome of the giant reed, Arundo donax.</title>
        <authorList>
            <person name="Barrero R.A."/>
            <person name="Guerrero F.D."/>
            <person name="Moolhuijzen P."/>
            <person name="Goolsby J.A."/>
            <person name="Tidwell J."/>
            <person name="Bellgard S.E."/>
            <person name="Bellgard M.I."/>
        </authorList>
    </citation>
    <scope>NUCLEOTIDE SEQUENCE</scope>
    <source>
        <tissue evidence="2">Shoot tissue taken approximately 20 cm above the soil surface</tissue>
    </source>
</reference>
<protein>
    <submittedName>
        <fullName evidence="2">Uncharacterized protein</fullName>
    </submittedName>
</protein>
<proteinExistence type="predicted"/>
<dbReference type="EMBL" id="GBRH01181301">
    <property type="protein sequence ID" value="JAE16595.1"/>
    <property type="molecule type" value="Transcribed_RNA"/>
</dbReference>
<reference evidence="2" key="1">
    <citation type="submission" date="2014-09" db="EMBL/GenBank/DDBJ databases">
        <authorList>
            <person name="Magalhaes I.L.F."/>
            <person name="Oliveira U."/>
            <person name="Santos F.R."/>
            <person name="Vidigal T.H.D.A."/>
            <person name="Brescovit A.D."/>
            <person name="Santos A.J."/>
        </authorList>
    </citation>
    <scope>NUCLEOTIDE SEQUENCE</scope>
    <source>
        <tissue evidence="2">Shoot tissue taken approximately 20 cm above the soil surface</tissue>
    </source>
</reference>
<dbReference type="AlphaFoldDB" id="A0A0A9FUU9"/>
<feature type="transmembrane region" description="Helical" evidence="1">
    <location>
        <begin position="31"/>
        <end position="52"/>
    </location>
</feature>
<name>A0A0A9FUU9_ARUDO</name>
<evidence type="ECO:0000313" key="2">
    <source>
        <dbReference type="EMBL" id="JAE16595.1"/>
    </source>
</evidence>
<keyword evidence="1" id="KW-1133">Transmembrane helix</keyword>
<sequence length="75" mass="8558">MQLLVILLLYFCQVIFGRLFSVTPVKLKYVIFIWTCVRIIVSLLVAINWSCVHVSSFGCFSIAEVVHGFCKRTTS</sequence>
<keyword evidence="1" id="KW-0472">Membrane</keyword>